<proteinExistence type="predicted"/>
<dbReference type="RefSeq" id="WP_132606780.1">
    <property type="nucleotide sequence ID" value="NZ_SMKO01000357.1"/>
</dbReference>
<dbReference type="EMBL" id="SMKO01000357">
    <property type="protein sequence ID" value="TDC83776.1"/>
    <property type="molecule type" value="Genomic_DNA"/>
</dbReference>
<evidence type="ECO:0000256" key="2">
    <source>
        <dbReference type="SAM" id="SignalP"/>
    </source>
</evidence>
<name>A0A4R4U2Z7_9ACTN</name>
<feature type="chain" id="PRO_5020692168" description="Serine/threonine protein kinase" evidence="2">
    <location>
        <begin position="28"/>
        <end position="236"/>
    </location>
</feature>
<dbReference type="AlphaFoldDB" id="A0A4R4U2Z7"/>
<feature type="region of interest" description="Disordered" evidence="1">
    <location>
        <begin position="23"/>
        <end position="94"/>
    </location>
</feature>
<gene>
    <name evidence="3" type="ORF">E1292_49780</name>
</gene>
<feature type="compositionally biased region" description="Low complexity" evidence="1">
    <location>
        <begin position="58"/>
        <end position="92"/>
    </location>
</feature>
<evidence type="ECO:0000313" key="4">
    <source>
        <dbReference type="Proteomes" id="UP000295258"/>
    </source>
</evidence>
<evidence type="ECO:0000256" key="1">
    <source>
        <dbReference type="SAM" id="MobiDB-lite"/>
    </source>
</evidence>
<feature type="signal peptide" evidence="2">
    <location>
        <begin position="1"/>
        <end position="27"/>
    </location>
</feature>
<keyword evidence="2" id="KW-0732">Signal</keyword>
<comment type="caution">
    <text evidence="3">The sequence shown here is derived from an EMBL/GenBank/DDBJ whole genome shotgun (WGS) entry which is preliminary data.</text>
</comment>
<accession>A0A4R4U2Z7</accession>
<dbReference type="Proteomes" id="UP000295258">
    <property type="component" value="Unassembled WGS sequence"/>
</dbReference>
<reference evidence="3 4" key="1">
    <citation type="submission" date="2019-03" db="EMBL/GenBank/DDBJ databases">
        <title>Draft genome sequences of novel Actinobacteria.</title>
        <authorList>
            <person name="Sahin N."/>
            <person name="Ay H."/>
            <person name="Saygin H."/>
        </authorList>
    </citation>
    <scope>NUCLEOTIDE SEQUENCE [LARGE SCALE GENOMIC DNA]</scope>
    <source>
        <strain evidence="3 4">KC310</strain>
    </source>
</reference>
<organism evidence="3 4">
    <name type="scientific">Nonomuraea deserti</name>
    <dbReference type="NCBI Taxonomy" id="1848322"/>
    <lineage>
        <taxon>Bacteria</taxon>
        <taxon>Bacillati</taxon>
        <taxon>Actinomycetota</taxon>
        <taxon>Actinomycetes</taxon>
        <taxon>Streptosporangiales</taxon>
        <taxon>Streptosporangiaceae</taxon>
        <taxon>Nonomuraea</taxon>
    </lineage>
</organism>
<protein>
    <recommendedName>
        <fullName evidence="5">Serine/threonine protein kinase</fullName>
    </recommendedName>
</protein>
<evidence type="ECO:0008006" key="5">
    <source>
        <dbReference type="Google" id="ProtNLM"/>
    </source>
</evidence>
<keyword evidence="4" id="KW-1185">Reference proteome</keyword>
<evidence type="ECO:0000313" key="3">
    <source>
        <dbReference type="EMBL" id="TDC83776.1"/>
    </source>
</evidence>
<sequence>MTITASAAVVVAAGVLVWQSLPSLAPADPDDSRPLGNSPVTEPAGRGPSAGEPSGRVPSQEPSGSESPGSDPYGRRSTASGSPSASTPGPTGNLLTPAGVRAMIAKVKPVIGGTKVVKMVVYPEYASIDVPVKDDPEIYHSFSYRDGEITRSPMGGKVRGRTVDLSTYNWDALPALIRKATKDLGVPKPTSRYMIVDPDYGFDGIRQALLVYASDGIRSGYLVADRKGKVLRMFPD</sequence>